<dbReference type="GO" id="GO:0046872">
    <property type="term" value="F:metal ion binding"/>
    <property type="evidence" value="ECO:0007669"/>
    <property type="project" value="UniProtKB-KW"/>
</dbReference>
<comment type="caution">
    <text evidence="6">The sequence shown here is derived from an EMBL/GenBank/DDBJ whole genome shotgun (WGS) entry which is preliminary data.</text>
</comment>
<dbReference type="Proteomes" id="UP000614460">
    <property type="component" value="Unassembled WGS sequence"/>
</dbReference>
<sequence>MKELAVIFDMDGVIAHTNPYHAQAFEAFFDKYQIPYSDEEFEKHMYGKHNSYIFTHFFKRHIAGEELLSLEREKEGLFREIYKSEAKPIPYLPDFLNNLKENNIKTGVATSAPRANMDLILDVLEIRNFFQSTLGSENVELHKPHPEVYLKSANNLNMNPQHCFVFEDSFSGVTAGLNADMNVIGVLSSHKKEDLPVCLDYIDNYKNMSVDRLKSLYEQHVG</sequence>
<name>A0A8H9KVU4_9SPHI</name>
<dbReference type="InterPro" id="IPR051600">
    <property type="entry name" value="Beta-PGM-like"/>
</dbReference>
<keyword evidence="7" id="KW-1185">Reference proteome</keyword>
<dbReference type="Pfam" id="PF13419">
    <property type="entry name" value="HAD_2"/>
    <property type="match status" value="1"/>
</dbReference>
<dbReference type="InterPro" id="IPR041492">
    <property type="entry name" value="HAD_2"/>
</dbReference>
<evidence type="ECO:0000256" key="1">
    <source>
        <dbReference type="ARBA" id="ARBA00001946"/>
    </source>
</evidence>
<protein>
    <submittedName>
        <fullName evidence="6">Phosphatase</fullName>
    </submittedName>
</protein>
<evidence type="ECO:0000313" key="7">
    <source>
        <dbReference type="Proteomes" id="UP000614460"/>
    </source>
</evidence>
<dbReference type="NCBIfam" id="TIGR01549">
    <property type="entry name" value="HAD-SF-IA-v1"/>
    <property type="match status" value="1"/>
</dbReference>
<dbReference type="AlphaFoldDB" id="A0A8H9KVU4"/>
<dbReference type="PANTHER" id="PTHR46193:SF18">
    <property type="entry name" value="HEXITOL PHOSPHATASE B"/>
    <property type="match status" value="1"/>
</dbReference>
<reference evidence="6" key="1">
    <citation type="journal article" date="2014" name="Int. J. Syst. Evol. Microbiol.">
        <title>Complete genome sequence of Corynebacterium casei LMG S-19264T (=DSM 44701T), isolated from a smear-ripened cheese.</title>
        <authorList>
            <consortium name="US DOE Joint Genome Institute (JGI-PGF)"/>
            <person name="Walter F."/>
            <person name="Albersmeier A."/>
            <person name="Kalinowski J."/>
            <person name="Ruckert C."/>
        </authorList>
    </citation>
    <scope>NUCLEOTIDE SEQUENCE</scope>
    <source>
        <strain evidence="6">CGMCC 1.15966</strain>
    </source>
</reference>
<dbReference type="InterPro" id="IPR006439">
    <property type="entry name" value="HAD-SF_hydro_IA"/>
</dbReference>
<dbReference type="InterPro" id="IPR023214">
    <property type="entry name" value="HAD_sf"/>
</dbReference>
<keyword evidence="3" id="KW-0479">Metal-binding</keyword>
<dbReference type="SFLD" id="SFLDG01135">
    <property type="entry name" value="C1.5.6:_HAD__Beta-PGM__Phospha"/>
    <property type="match status" value="1"/>
</dbReference>
<comment type="cofactor">
    <cofactor evidence="1">
        <name>Mg(2+)</name>
        <dbReference type="ChEBI" id="CHEBI:18420"/>
    </cofactor>
</comment>
<dbReference type="SFLD" id="SFLDG01129">
    <property type="entry name" value="C1.5:_HAD__Beta-PGM__Phosphata"/>
    <property type="match status" value="1"/>
</dbReference>
<accession>A0A8H9KVU4</accession>
<organism evidence="6 7">
    <name type="scientific">Sphingobacterium cellulitidis</name>
    <dbReference type="NCBI Taxonomy" id="1768011"/>
    <lineage>
        <taxon>Bacteria</taxon>
        <taxon>Pseudomonadati</taxon>
        <taxon>Bacteroidota</taxon>
        <taxon>Sphingobacteriia</taxon>
        <taxon>Sphingobacteriales</taxon>
        <taxon>Sphingobacteriaceae</taxon>
        <taxon>Sphingobacterium</taxon>
    </lineage>
</organism>
<dbReference type="SUPFAM" id="SSF56784">
    <property type="entry name" value="HAD-like"/>
    <property type="match status" value="1"/>
</dbReference>
<dbReference type="SFLD" id="SFLDS00003">
    <property type="entry name" value="Haloacid_Dehalogenase"/>
    <property type="match status" value="1"/>
</dbReference>
<dbReference type="InterPro" id="IPR023198">
    <property type="entry name" value="PGP-like_dom2"/>
</dbReference>
<evidence type="ECO:0000256" key="4">
    <source>
        <dbReference type="ARBA" id="ARBA00022842"/>
    </source>
</evidence>
<proteinExistence type="inferred from homology"/>
<evidence type="ECO:0000256" key="2">
    <source>
        <dbReference type="ARBA" id="ARBA00006171"/>
    </source>
</evidence>
<gene>
    <name evidence="6" type="ORF">GCM10011516_18340</name>
</gene>
<reference evidence="6" key="2">
    <citation type="submission" date="2020-09" db="EMBL/GenBank/DDBJ databases">
        <authorList>
            <person name="Sun Q."/>
            <person name="Zhou Y."/>
        </authorList>
    </citation>
    <scope>NUCLEOTIDE SEQUENCE</scope>
    <source>
        <strain evidence="6">CGMCC 1.15966</strain>
    </source>
</reference>
<dbReference type="NCBIfam" id="TIGR01509">
    <property type="entry name" value="HAD-SF-IA-v3"/>
    <property type="match status" value="1"/>
</dbReference>
<dbReference type="CDD" id="cd07505">
    <property type="entry name" value="HAD_BPGM-like"/>
    <property type="match status" value="1"/>
</dbReference>
<dbReference type="EMBL" id="BMKM01000003">
    <property type="protein sequence ID" value="GGE21002.1"/>
    <property type="molecule type" value="Genomic_DNA"/>
</dbReference>
<dbReference type="Gene3D" id="1.10.150.240">
    <property type="entry name" value="Putative phosphatase, domain 2"/>
    <property type="match status" value="1"/>
</dbReference>
<dbReference type="Gene3D" id="3.40.50.1000">
    <property type="entry name" value="HAD superfamily/HAD-like"/>
    <property type="match status" value="1"/>
</dbReference>
<comment type="similarity">
    <text evidence="2">Belongs to the HAD-like hydrolase superfamily. CbbY/CbbZ/Gph/YieH family.</text>
</comment>
<dbReference type="RefSeq" id="WP_094256492.1">
    <property type="nucleotide sequence ID" value="NZ_BMKM01000003.1"/>
</dbReference>
<dbReference type="PANTHER" id="PTHR46193">
    <property type="entry name" value="6-PHOSPHOGLUCONATE PHOSPHATASE"/>
    <property type="match status" value="1"/>
</dbReference>
<evidence type="ECO:0000256" key="5">
    <source>
        <dbReference type="ARBA" id="ARBA00023277"/>
    </source>
</evidence>
<keyword evidence="4" id="KW-0460">Magnesium</keyword>
<dbReference type="InterPro" id="IPR036412">
    <property type="entry name" value="HAD-like_sf"/>
</dbReference>
<evidence type="ECO:0000313" key="6">
    <source>
        <dbReference type="EMBL" id="GGE21002.1"/>
    </source>
</evidence>
<evidence type="ECO:0000256" key="3">
    <source>
        <dbReference type="ARBA" id="ARBA00022723"/>
    </source>
</evidence>
<keyword evidence="5" id="KW-0119">Carbohydrate metabolism</keyword>
<dbReference type="GO" id="GO:0003824">
    <property type="term" value="F:catalytic activity"/>
    <property type="evidence" value="ECO:0007669"/>
    <property type="project" value="UniProtKB-ARBA"/>
</dbReference>